<sequence>MRHFAVLLLALALILSLAPPASANPFARDVDPQDIVDRAKDTLTRMAGHPDYPALRADLREAHAVVIFPRVIRGGFFIGGSGGLGVALAWDEDEGDYSPVGFYSLGSVSFGVQIGGDAAEVVMVARRPDARDSLFASSMRLGGDAEVAAGPVGAGRSASVNADFISYARARGAYLGMSFEGSRLTVREDFNEAYYREDLRPVHILESRRVDHPGTQALRDALLELRRDEADEAPARGGEDQRPEADPAEGGIRPDAMEVETL</sequence>
<evidence type="ECO:0000256" key="2">
    <source>
        <dbReference type="SAM" id="SignalP"/>
    </source>
</evidence>
<dbReference type="Pfam" id="PF04366">
    <property type="entry name" value="Ysc84"/>
    <property type="match status" value="1"/>
</dbReference>
<dbReference type="PANTHER" id="PTHR15629:SF2">
    <property type="entry name" value="SH3 DOMAIN-CONTAINING YSC84-LIKE PROTEIN 1"/>
    <property type="match status" value="1"/>
</dbReference>
<keyword evidence="5" id="KW-1185">Reference proteome</keyword>
<organism evidence="4 5">
    <name type="scientific">Thioalkalivibrio halophilus</name>
    <dbReference type="NCBI Taxonomy" id="252474"/>
    <lineage>
        <taxon>Bacteria</taxon>
        <taxon>Pseudomonadati</taxon>
        <taxon>Pseudomonadota</taxon>
        <taxon>Gammaproteobacteria</taxon>
        <taxon>Chromatiales</taxon>
        <taxon>Ectothiorhodospiraceae</taxon>
        <taxon>Thioalkalivibrio</taxon>
    </lineage>
</organism>
<dbReference type="InterPro" id="IPR007461">
    <property type="entry name" value="Ysc84_actin-binding"/>
</dbReference>
<accession>A0A1V2ZVV4</accession>
<evidence type="ECO:0000313" key="5">
    <source>
        <dbReference type="Proteomes" id="UP000189177"/>
    </source>
</evidence>
<evidence type="ECO:0000313" key="4">
    <source>
        <dbReference type="EMBL" id="OOC09262.1"/>
    </source>
</evidence>
<dbReference type="Proteomes" id="UP000189177">
    <property type="component" value="Unassembled WGS sequence"/>
</dbReference>
<protein>
    <recommendedName>
        <fullName evidence="3">Ysc84 actin-binding domain-containing protein</fullName>
    </recommendedName>
</protein>
<gene>
    <name evidence="4" type="ORF">B1A74_11955</name>
</gene>
<feature type="region of interest" description="Disordered" evidence="1">
    <location>
        <begin position="224"/>
        <end position="262"/>
    </location>
</feature>
<dbReference type="EMBL" id="MUZR01000055">
    <property type="protein sequence ID" value="OOC09262.1"/>
    <property type="molecule type" value="Genomic_DNA"/>
</dbReference>
<dbReference type="PANTHER" id="PTHR15629">
    <property type="entry name" value="SH3YL1 PROTEIN"/>
    <property type="match status" value="1"/>
</dbReference>
<feature type="domain" description="Ysc84 actin-binding" evidence="3">
    <location>
        <begin position="107"/>
        <end position="222"/>
    </location>
</feature>
<dbReference type="RefSeq" id="WP_018947545.1">
    <property type="nucleotide sequence ID" value="NZ_MUZR01000055.1"/>
</dbReference>
<dbReference type="CDD" id="cd11524">
    <property type="entry name" value="SYLF"/>
    <property type="match status" value="1"/>
</dbReference>
<name>A0A1V2ZVV4_9GAMM</name>
<comment type="caution">
    <text evidence="4">The sequence shown here is derived from an EMBL/GenBank/DDBJ whole genome shotgun (WGS) entry which is preliminary data.</text>
</comment>
<dbReference type="InterPro" id="IPR051702">
    <property type="entry name" value="SH3_domain_YSC84-like"/>
</dbReference>
<dbReference type="STRING" id="252474.B1A74_11955"/>
<proteinExistence type="predicted"/>
<feature type="chain" id="PRO_5010712147" description="Ysc84 actin-binding domain-containing protein" evidence="2">
    <location>
        <begin position="24"/>
        <end position="262"/>
    </location>
</feature>
<dbReference type="OrthoDB" id="9782434at2"/>
<keyword evidence="2" id="KW-0732">Signal</keyword>
<dbReference type="AlphaFoldDB" id="A0A1V2ZVV4"/>
<evidence type="ECO:0000256" key="1">
    <source>
        <dbReference type="SAM" id="MobiDB-lite"/>
    </source>
</evidence>
<evidence type="ECO:0000259" key="3">
    <source>
        <dbReference type="Pfam" id="PF04366"/>
    </source>
</evidence>
<feature type="signal peptide" evidence="2">
    <location>
        <begin position="1"/>
        <end position="23"/>
    </location>
</feature>
<dbReference type="GO" id="GO:0035091">
    <property type="term" value="F:phosphatidylinositol binding"/>
    <property type="evidence" value="ECO:0007669"/>
    <property type="project" value="TreeGrafter"/>
</dbReference>
<reference evidence="4 5" key="1">
    <citation type="submission" date="2017-02" db="EMBL/GenBank/DDBJ databases">
        <title>Genomic diversity within the haloalkaliphilic genus Thioalkalivibrio.</title>
        <authorList>
            <person name="Ahn A.-C."/>
            <person name="Meier-Kolthoff J."/>
            <person name="Overmars L."/>
            <person name="Richter M."/>
            <person name="Woyke T."/>
            <person name="Sorokin D.Y."/>
            <person name="Muyzer G."/>
        </authorList>
    </citation>
    <scope>NUCLEOTIDE SEQUENCE [LARGE SCALE GENOMIC DNA]</scope>
    <source>
        <strain evidence="4 5">HL17</strain>
    </source>
</reference>
<feature type="compositionally biased region" description="Basic and acidic residues" evidence="1">
    <location>
        <begin position="224"/>
        <end position="245"/>
    </location>
</feature>